<comment type="similarity">
    <text evidence="1 2">Belongs to the UPF0102 family.</text>
</comment>
<evidence type="ECO:0000256" key="2">
    <source>
        <dbReference type="HAMAP-Rule" id="MF_00048"/>
    </source>
</evidence>
<dbReference type="HAMAP" id="MF_00048">
    <property type="entry name" value="UPF0102"/>
    <property type="match status" value="1"/>
</dbReference>
<accession>A0A1G1XQC8</accession>
<dbReference type="Gene3D" id="3.40.1350.10">
    <property type="match status" value="1"/>
</dbReference>
<dbReference type="Proteomes" id="UP000176498">
    <property type="component" value="Unassembled WGS sequence"/>
</dbReference>
<dbReference type="PANTHER" id="PTHR34039">
    <property type="entry name" value="UPF0102 PROTEIN YRAN"/>
    <property type="match status" value="1"/>
</dbReference>
<protein>
    <recommendedName>
        <fullName evidence="2">UPF0102 protein A2Y82_01125</fullName>
    </recommendedName>
</protein>
<gene>
    <name evidence="3" type="ORF">A2Y82_01125</name>
</gene>
<evidence type="ECO:0000313" key="4">
    <source>
        <dbReference type="Proteomes" id="UP000176498"/>
    </source>
</evidence>
<evidence type="ECO:0000313" key="3">
    <source>
        <dbReference type="EMBL" id="OGY41577.1"/>
    </source>
</evidence>
<dbReference type="EMBL" id="MHHZ01000015">
    <property type="protein sequence ID" value="OGY41577.1"/>
    <property type="molecule type" value="Genomic_DNA"/>
</dbReference>
<dbReference type="Pfam" id="PF02021">
    <property type="entry name" value="UPF0102"/>
    <property type="match status" value="1"/>
</dbReference>
<reference evidence="3 4" key="1">
    <citation type="journal article" date="2016" name="Nat. Commun.">
        <title>Thousands of microbial genomes shed light on interconnected biogeochemical processes in an aquifer system.</title>
        <authorList>
            <person name="Anantharaman K."/>
            <person name="Brown C.T."/>
            <person name="Hug L.A."/>
            <person name="Sharon I."/>
            <person name="Castelle C.J."/>
            <person name="Probst A.J."/>
            <person name="Thomas B.C."/>
            <person name="Singh A."/>
            <person name="Wilkins M.J."/>
            <person name="Karaoz U."/>
            <person name="Brodie E.L."/>
            <person name="Williams K.H."/>
            <person name="Hubbard S.S."/>
            <person name="Banfield J.F."/>
        </authorList>
    </citation>
    <scope>NUCLEOTIDE SEQUENCE [LARGE SCALE GENOMIC DNA]</scope>
</reference>
<dbReference type="InterPro" id="IPR011856">
    <property type="entry name" value="tRNA_endonuc-like_dom_sf"/>
</dbReference>
<dbReference type="NCBIfam" id="NF009150">
    <property type="entry name" value="PRK12497.1-3"/>
    <property type="match status" value="1"/>
</dbReference>
<evidence type="ECO:0000256" key="1">
    <source>
        <dbReference type="ARBA" id="ARBA00006738"/>
    </source>
</evidence>
<proteinExistence type="inferred from homology"/>
<dbReference type="PANTHER" id="PTHR34039:SF1">
    <property type="entry name" value="UPF0102 PROTEIN YRAN"/>
    <property type="match status" value="1"/>
</dbReference>
<dbReference type="AlphaFoldDB" id="A0A1G1XQC8"/>
<dbReference type="InterPro" id="IPR011335">
    <property type="entry name" value="Restrct_endonuc-II-like"/>
</dbReference>
<comment type="caution">
    <text evidence="3">The sequence shown here is derived from an EMBL/GenBank/DDBJ whole genome shotgun (WGS) entry which is preliminary data.</text>
</comment>
<dbReference type="SUPFAM" id="SSF52980">
    <property type="entry name" value="Restriction endonuclease-like"/>
    <property type="match status" value="1"/>
</dbReference>
<dbReference type="GO" id="GO:0003676">
    <property type="term" value="F:nucleic acid binding"/>
    <property type="evidence" value="ECO:0007669"/>
    <property type="project" value="InterPro"/>
</dbReference>
<dbReference type="InterPro" id="IPR003509">
    <property type="entry name" value="UPF0102_YraN-like"/>
</dbReference>
<dbReference type="CDD" id="cd20736">
    <property type="entry name" value="PoNe_Nuclease"/>
    <property type="match status" value="1"/>
</dbReference>
<name>A0A1G1XQC8_9BACT</name>
<sequence length="118" mass="13743">MNRKIKIGDFGQKLAKDFLIKRGYAILAEKYFARVGEIDIIAQKDQQIIFIEVKTRLSNNFGLPEEAVDAKKREKMYKACLKYLEENQIESDNFRLDCIAVEINKIDKKAVIRHHKGI</sequence>
<organism evidence="3 4">
    <name type="scientific">Candidatus Buchananbacteria bacterium RBG_13_36_9</name>
    <dbReference type="NCBI Taxonomy" id="1797530"/>
    <lineage>
        <taxon>Bacteria</taxon>
        <taxon>Candidatus Buchananiibacteriota</taxon>
    </lineage>
</organism>